<accession>F4WXR9</accession>
<evidence type="ECO:0000313" key="1">
    <source>
        <dbReference type="EMBL" id="EGI60997.1"/>
    </source>
</evidence>
<proteinExistence type="predicted"/>
<evidence type="ECO:0000313" key="2">
    <source>
        <dbReference type="Proteomes" id="UP000007755"/>
    </source>
</evidence>
<dbReference type="InParanoid" id="F4WXR9"/>
<organism evidence="2">
    <name type="scientific">Acromyrmex echinatior</name>
    <name type="common">Panamanian leafcutter ant</name>
    <name type="synonym">Acromyrmex octospinosus echinatior</name>
    <dbReference type="NCBI Taxonomy" id="103372"/>
    <lineage>
        <taxon>Eukaryota</taxon>
        <taxon>Metazoa</taxon>
        <taxon>Ecdysozoa</taxon>
        <taxon>Arthropoda</taxon>
        <taxon>Hexapoda</taxon>
        <taxon>Insecta</taxon>
        <taxon>Pterygota</taxon>
        <taxon>Neoptera</taxon>
        <taxon>Endopterygota</taxon>
        <taxon>Hymenoptera</taxon>
        <taxon>Apocrita</taxon>
        <taxon>Aculeata</taxon>
        <taxon>Formicoidea</taxon>
        <taxon>Formicidae</taxon>
        <taxon>Myrmicinae</taxon>
        <taxon>Acromyrmex</taxon>
    </lineage>
</organism>
<gene>
    <name evidence="1" type="ORF">G5I_10759</name>
</gene>
<reference evidence="1" key="1">
    <citation type="submission" date="2011-02" db="EMBL/GenBank/DDBJ databases">
        <title>The genome of the leaf-cutting ant Acromyrmex echinatior suggests key adaptations to social evolution and fungus farming.</title>
        <authorList>
            <person name="Nygaard S."/>
            <person name="Zhang G."/>
        </authorList>
    </citation>
    <scope>NUCLEOTIDE SEQUENCE</scope>
</reference>
<protein>
    <submittedName>
        <fullName evidence="1">Uncharacterized protein</fullName>
    </submittedName>
</protein>
<keyword evidence="2" id="KW-1185">Reference proteome</keyword>
<dbReference type="AlphaFoldDB" id="F4WXR9"/>
<sequence length="164" mass="18700">MFIHTEKLSIQSNTSFVAEILLQKGMNPESFRLLTILQRLVLHTKLPHGSSSFFWPDLISPFVAPGQYSGFISQKSTTRKNIPFCCRLLPTNIIGNKQYRPRDESKPIDCFLPLRAEPFVSRQSVFLNQPTATLGIIRDKISKSNAKKNGTRHDYLPIQALLRE</sequence>
<dbReference type="Proteomes" id="UP000007755">
    <property type="component" value="Unassembled WGS sequence"/>
</dbReference>
<dbReference type="EMBL" id="GL888427">
    <property type="protein sequence ID" value="EGI60997.1"/>
    <property type="molecule type" value="Genomic_DNA"/>
</dbReference>
<name>F4WXR9_ACREC</name>